<reference evidence="2 3" key="1">
    <citation type="journal article" date="2019" name="Nat. Med.">
        <title>A library of human gut bacterial isolates paired with longitudinal multiomics data enables mechanistic microbiome research.</title>
        <authorList>
            <person name="Poyet M."/>
            <person name="Groussin M."/>
            <person name="Gibbons S.M."/>
            <person name="Avila-Pacheco J."/>
            <person name="Jiang X."/>
            <person name="Kearney S.M."/>
            <person name="Perrotta A.R."/>
            <person name="Berdy B."/>
            <person name="Zhao S."/>
            <person name="Lieberman T.D."/>
            <person name="Swanson P.K."/>
            <person name="Smith M."/>
            <person name="Roesemann S."/>
            <person name="Alexander J.E."/>
            <person name="Rich S.A."/>
            <person name="Livny J."/>
            <person name="Vlamakis H."/>
            <person name="Clish C."/>
            <person name="Bullock K."/>
            <person name="Deik A."/>
            <person name="Scott J."/>
            <person name="Pierce K.A."/>
            <person name="Xavier R.J."/>
            <person name="Alm E.J."/>
        </authorList>
    </citation>
    <scope>NUCLEOTIDE SEQUENCE [LARGE SCALE GENOMIC DNA]</scope>
    <source>
        <strain evidence="2 3">BIOML-A2</strain>
    </source>
</reference>
<name>A0A6I3S0V8_9BURK</name>
<dbReference type="PANTHER" id="PTHR40114:SF1">
    <property type="entry name" value="SLR0698 PROTEIN"/>
    <property type="match status" value="1"/>
</dbReference>
<dbReference type="Proteomes" id="UP000462362">
    <property type="component" value="Unassembled WGS sequence"/>
</dbReference>
<organism evidence="2 3">
    <name type="scientific">Parasutterella excrementihominis</name>
    <dbReference type="NCBI Taxonomy" id="487175"/>
    <lineage>
        <taxon>Bacteria</taxon>
        <taxon>Pseudomonadati</taxon>
        <taxon>Pseudomonadota</taxon>
        <taxon>Betaproteobacteria</taxon>
        <taxon>Burkholderiales</taxon>
        <taxon>Sutterellaceae</taxon>
        <taxon>Parasutterella</taxon>
    </lineage>
</organism>
<dbReference type="SMART" id="SM01118">
    <property type="entry name" value="CYTH"/>
    <property type="match status" value="1"/>
</dbReference>
<proteinExistence type="predicted"/>
<dbReference type="InterPro" id="IPR012042">
    <property type="entry name" value="NeuTTM/CthTTM-like"/>
</dbReference>
<sequence length="157" mass="18105">MAKEIERKFLVIGDGWRENAVGTHYRQGYLNSVKERTVRIRTINDKAFLTVKGLTVGCTRLEFEYSIPYNDCVKMLDELAEKPIIEKTRYKIPAGNGLTWEIDEFHGVNEGLIVAEIEVPSEDTSFEKPDWLGEEVSSDPRYFNSNLVSHPYTTWNK</sequence>
<protein>
    <submittedName>
        <fullName evidence="2">CYTH domain-containing protein</fullName>
    </submittedName>
</protein>
<dbReference type="InterPro" id="IPR033469">
    <property type="entry name" value="CYTH-like_dom_sf"/>
</dbReference>
<dbReference type="PANTHER" id="PTHR40114">
    <property type="entry name" value="SLR0698 PROTEIN"/>
    <property type="match status" value="1"/>
</dbReference>
<evidence type="ECO:0000256" key="1">
    <source>
        <dbReference type="PIRSR" id="PIRSR016487-1"/>
    </source>
</evidence>
<dbReference type="PIRSF" id="PIRSF016487">
    <property type="entry name" value="CYTH_UCP016487"/>
    <property type="match status" value="1"/>
</dbReference>
<accession>A0A6I3S0V8</accession>
<dbReference type="RefSeq" id="WP_173020557.1">
    <property type="nucleotide sequence ID" value="NZ_CATZPX010000005.1"/>
</dbReference>
<dbReference type="Gene3D" id="2.40.320.10">
    <property type="entry name" value="Hypothetical Protein Pfu-838710-001"/>
    <property type="match status" value="1"/>
</dbReference>
<feature type="active site" description="Proton acceptor" evidence="1">
    <location>
        <position position="29"/>
    </location>
</feature>
<dbReference type="Pfam" id="PF01928">
    <property type="entry name" value="CYTH"/>
    <property type="match status" value="1"/>
</dbReference>
<evidence type="ECO:0000313" key="2">
    <source>
        <dbReference type="EMBL" id="MTU42990.1"/>
    </source>
</evidence>
<dbReference type="PROSITE" id="PS51707">
    <property type="entry name" value="CYTH"/>
    <property type="match status" value="1"/>
</dbReference>
<dbReference type="EMBL" id="WNCL01000011">
    <property type="protein sequence ID" value="MTU42990.1"/>
    <property type="molecule type" value="Genomic_DNA"/>
</dbReference>
<dbReference type="SUPFAM" id="SSF55154">
    <property type="entry name" value="CYTH-like phosphatases"/>
    <property type="match status" value="1"/>
</dbReference>
<comment type="caution">
    <text evidence="2">The sequence shown here is derived from an EMBL/GenBank/DDBJ whole genome shotgun (WGS) entry which is preliminary data.</text>
</comment>
<dbReference type="CDD" id="cd07891">
    <property type="entry name" value="CYTH-like_CthTTM-like_1"/>
    <property type="match status" value="1"/>
</dbReference>
<gene>
    <name evidence="2" type="ORF">GMD42_05020</name>
</gene>
<dbReference type="InterPro" id="IPR023577">
    <property type="entry name" value="CYTH_domain"/>
</dbReference>
<evidence type="ECO:0000313" key="3">
    <source>
        <dbReference type="Proteomes" id="UP000462362"/>
    </source>
</evidence>
<dbReference type="AlphaFoldDB" id="A0A6I3S0V8"/>